<keyword evidence="2 5" id="KW-0728">SH3 domain</keyword>
<dbReference type="STRING" id="329046.A0A1Y2D050"/>
<dbReference type="PROSITE" id="PS50002">
    <property type="entry name" value="SH3"/>
    <property type="match status" value="1"/>
</dbReference>
<evidence type="ECO:0000256" key="6">
    <source>
        <dbReference type="PROSITE-ProRule" id="PRU00983"/>
    </source>
</evidence>
<feature type="domain" description="SH3" evidence="8">
    <location>
        <begin position="8"/>
        <end position="79"/>
    </location>
</feature>
<dbReference type="InterPro" id="IPR027357">
    <property type="entry name" value="DOCKER_dom"/>
</dbReference>
<gene>
    <name evidence="11" type="ORF">BCR33DRAFT_712170</name>
</gene>
<dbReference type="InterPro" id="IPR043162">
    <property type="entry name" value="DOCK_C_lobe_C"/>
</dbReference>
<dbReference type="Gene3D" id="1.25.40.410">
    <property type="match status" value="1"/>
</dbReference>
<evidence type="ECO:0000259" key="9">
    <source>
        <dbReference type="PROSITE" id="PS51650"/>
    </source>
</evidence>
<comment type="caution">
    <text evidence="11">The sequence shown here is derived from an EMBL/GenBank/DDBJ whole genome shotgun (WGS) entry which is preliminary data.</text>
</comment>
<reference evidence="11 12" key="1">
    <citation type="submission" date="2016-07" db="EMBL/GenBank/DDBJ databases">
        <title>Pervasive Adenine N6-methylation of Active Genes in Fungi.</title>
        <authorList>
            <consortium name="DOE Joint Genome Institute"/>
            <person name="Mondo S.J."/>
            <person name="Dannebaum R.O."/>
            <person name="Kuo R.C."/>
            <person name="Labutti K."/>
            <person name="Haridas S."/>
            <person name="Kuo A."/>
            <person name="Salamov A."/>
            <person name="Ahrendt S.R."/>
            <person name="Lipzen A."/>
            <person name="Sullivan W."/>
            <person name="Andreopoulos W.B."/>
            <person name="Clum A."/>
            <person name="Lindquist E."/>
            <person name="Daum C."/>
            <person name="Ramamoorthy G.K."/>
            <person name="Gryganskyi A."/>
            <person name="Culley D."/>
            <person name="Magnuson J.K."/>
            <person name="James T.Y."/>
            <person name="O'Malley M.A."/>
            <person name="Stajich J.E."/>
            <person name="Spatafora J.W."/>
            <person name="Visel A."/>
            <person name="Grigoriev I.V."/>
        </authorList>
    </citation>
    <scope>NUCLEOTIDE SEQUENCE [LARGE SCALE GENOMIC DNA]</scope>
    <source>
        <strain evidence="11 12">JEL800</strain>
    </source>
</reference>
<comment type="similarity">
    <text evidence="6">Belongs to the DOCK family.</text>
</comment>
<dbReference type="PROSITE" id="PS51651">
    <property type="entry name" value="DOCKER"/>
    <property type="match status" value="1"/>
</dbReference>
<dbReference type="Gene3D" id="1.20.58.740">
    <property type="match status" value="1"/>
</dbReference>
<feature type="compositionally biased region" description="Low complexity" evidence="7">
    <location>
        <begin position="94"/>
        <end position="111"/>
    </location>
</feature>
<dbReference type="GO" id="GO:0031267">
    <property type="term" value="F:small GTPase binding"/>
    <property type="evidence" value="ECO:0007669"/>
    <property type="project" value="TreeGrafter"/>
</dbReference>
<dbReference type="GO" id="GO:0005886">
    <property type="term" value="C:plasma membrane"/>
    <property type="evidence" value="ECO:0007669"/>
    <property type="project" value="TreeGrafter"/>
</dbReference>
<dbReference type="CDD" id="cd11684">
    <property type="entry name" value="DHR2_DOCK"/>
    <property type="match status" value="1"/>
</dbReference>
<protein>
    <submittedName>
        <fullName evidence="11">Uncharacterized protein</fullName>
    </submittedName>
</protein>
<evidence type="ECO:0000256" key="2">
    <source>
        <dbReference type="ARBA" id="ARBA00022443"/>
    </source>
</evidence>
<evidence type="ECO:0000313" key="12">
    <source>
        <dbReference type="Proteomes" id="UP000193642"/>
    </source>
</evidence>
<evidence type="ECO:0000259" key="8">
    <source>
        <dbReference type="PROSITE" id="PS50002"/>
    </source>
</evidence>
<dbReference type="InterPro" id="IPR046773">
    <property type="entry name" value="DOCKER_Lobe_C"/>
</dbReference>
<dbReference type="SUPFAM" id="SSF48371">
    <property type="entry name" value="ARM repeat"/>
    <property type="match status" value="1"/>
</dbReference>
<evidence type="ECO:0000259" key="10">
    <source>
        <dbReference type="PROSITE" id="PS51651"/>
    </source>
</evidence>
<dbReference type="InterPro" id="IPR026791">
    <property type="entry name" value="DOCK"/>
</dbReference>
<feature type="compositionally biased region" description="Low complexity" evidence="7">
    <location>
        <begin position="434"/>
        <end position="451"/>
    </location>
</feature>
<dbReference type="InterPro" id="IPR035892">
    <property type="entry name" value="C2_domain_sf"/>
</dbReference>
<dbReference type="InterPro" id="IPR043161">
    <property type="entry name" value="DOCK_C_lobe_A"/>
</dbReference>
<dbReference type="Gene3D" id="2.30.30.40">
    <property type="entry name" value="SH3 Domains"/>
    <property type="match status" value="1"/>
</dbReference>
<evidence type="ECO:0000256" key="7">
    <source>
        <dbReference type="SAM" id="MobiDB-lite"/>
    </source>
</evidence>
<dbReference type="InterPro" id="IPR036028">
    <property type="entry name" value="SH3-like_dom_sf"/>
</dbReference>
<dbReference type="Proteomes" id="UP000193642">
    <property type="component" value="Unassembled WGS sequence"/>
</dbReference>
<feature type="domain" description="DOCKER" evidence="10">
    <location>
        <begin position="1549"/>
        <end position="2063"/>
    </location>
</feature>
<dbReference type="GO" id="GO:0005085">
    <property type="term" value="F:guanyl-nucleotide exchange factor activity"/>
    <property type="evidence" value="ECO:0007669"/>
    <property type="project" value="InterPro"/>
</dbReference>
<evidence type="ECO:0000256" key="5">
    <source>
        <dbReference type="PROSITE-ProRule" id="PRU00192"/>
    </source>
</evidence>
<feature type="region of interest" description="Disordered" evidence="7">
    <location>
        <begin position="2113"/>
        <end position="2133"/>
    </location>
</feature>
<dbReference type="PANTHER" id="PTHR45653:SF10">
    <property type="entry name" value="MYOBLAST CITY, ISOFORM B"/>
    <property type="match status" value="1"/>
</dbReference>
<dbReference type="PROSITE" id="PS51650">
    <property type="entry name" value="C2_DOCK"/>
    <property type="match status" value="1"/>
</dbReference>
<keyword evidence="4" id="KW-0597">Phosphoprotein</keyword>
<dbReference type="GO" id="GO:0005737">
    <property type="term" value="C:cytoplasm"/>
    <property type="evidence" value="ECO:0007669"/>
    <property type="project" value="UniProtKB-SubCell"/>
</dbReference>
<feature type="region of interest" description="Disordered" evidence="7">
    <location>
        <begin position="88"/>
        <end position="116"/>
    </location>
</feature>
<dbReference type="Pfam" id="PF20421">
    <property type="entry name" value="DHR-2_Lobe_C"/>
    <property type="match status" value="1"/>
</dbReference>
<dbReference type="InterPro" id="IPR016024">
    <property type="entry name" value="ARM-type_fold"/>
</dbReference>
<proteinExistence type="inferred from homology"/>
<evidence type="ECO:0000256" key="1">
    <source>
        <dbReference type="ARBA" id="ARBA00004496"/>
    </source>
</evidence>
<dbReference type="PANTHER" id="PTHR45653">
    <property type="entry name" value="DEDICATOR OF CYTOKINESIS"/>
    <property type="match status" value="1"/>
</dbReference>
<dbReference type="Pfam" id="PF16172">
    <property type="entry name" value="DOCK_N"/>
    <property type="match status" value="1"/>
</dbReference>
<accession>A0A1Y2D050</accession>
<feature type="region of interest" description="Disordered" evidence="7">
    <location>
        <begin position="434"/>
        <end position="464"/>
    </location>
</feature>
<feature type="compositionally biased region" description="Low complexity" evidence="7">
    <location>
        <begin position="2113"/>
        <end position="2123"/>
    </location>
</feature>
<evidence type="ECO:0000256" key="3">
    <source>
        <dbReference type="ARBA" id="ARBA00022490"/>
    </source>
</evidence>
<evidence type="ECO:0000313" key="11">
    <source>
        <dbReference type="EMBL" id="ORY51965.1"/>
    </source>
</evidence>
<feature type="domain" description="C2 DOCK-type" evidence="9">
    <location>
        <begin position="632"/>
        <end position="831"/>
    </location>
</feature>
<sequence length="2146" mass="235944">MDAWTPLPAEETGVCIIPYDAERNGFVSLSVGDVVVAVERSGSNWFRGYVFGSADAQPLADRAFQLGVFPAAHVTLLKGGDGGGDGTAIGGGVNTNSNSNSNTNSNVGVSDGSRRIPPPPHSAALVTVVAVGAAEPLVADLAAVLVEWAALLKKHLVAQDYALYSAVQALSLRLYAGRQQLLASALSKERMIRLRSQLVDTADLGNHLQGLDSIARHRTRGYLLGERNNAVKLFKTHFETYERLRLCDKSLSVYAKLYDRIATSDRLTLSLSPLSIIPSDTSSKDTLLTLIPTTRKRNSQFQTYYLHFELSACFAQICLPGEYAELVFSIYNKRTQTTVSEDFVVRIDYTGMPVSADLDGRLRLKTVFCEVSDPESTAVSGSTNDTKAADISSGALCLVVKIVKVSRSGSESGTPPSSSLETFLRRNASNSSLRLSLAGGNSGSNSPAGSRRGSESLFSRPSLRKRGSMSLESLRAASKNDSSSIPLSSGLRRPFAVGVLELTDSWNKAKKHGFADTNAVLESSVAVAQVAADSDAIIAPPVTSIGEKSLMEGVEHTIQLFTPNSEAAFSALPDQILKHQPGETTSQENIKVVLNLSAHTCSITEPVPVSLVKVGSTPRLGFSDRIHPNDSRNSIYVTLQAGDFVVKGPTFSQRNVQCIIQVRTSDGGVIESCLSRGFARMETSFESIVYHHVNSPVWNETVRVDLDPQTLEDAHLILLFRQCNTSAMDGAGGLAAGSGGGEKGLFAFGFLPFIRQDSTVVLDQQHTLNLYKYDKLVVQSGEYLKWLGVRDGTSLGMAPGSHILVPPSTATLQQQQNLLLRDKVTIRTQLCSTLMTQSTGILNLLHWRQSITYFRVPVSALISDFVNTVPAIEVVKFLHGILDALIEVLDTQSDQENTVFLALVHVFGVLNEDRFSGYEVALETYVDKFLRSTGCWRGILATFMVILNQAYKTTGTGDLKLLGSSVKVWGIWIQLVVRSGLMDQKLGKGVTDGDRKLNLSDSISEMVDKLCEFLRLPSVGATETQVLVLTNFMELVPYLERVFGVVDLMPKLICLVDSVNVDKPILNTYKLAFIHSLIRSPIFNDFKSRLALVNSTKRWILDYISADLFRDLDSSKIATFRLSLSVIAELIEKLHKIGDRLEKDIGKSGSKSVDLGSRNELLTSCVNEVAPLLDHLIRLYGSLIKLVKGANFDRVSAPSAAPLTGANFLQAPFRTELAELSAVIVSFVNFLPQNDLLGVLKIDIETYSAGSKVSGIGGLYQVMQSLLRGDAFPENWASANMVICKVVIKVMRVVNEHLRALQQAQSPLLEGAVSAQTQLFLLDYFSILLQLLNSRAIATEYFRPQLARLAHRLDADVRGEAGELFRFAWKEVIMAEKVDRSSISFIRSLFGPFLELTMSPHSKLKYAAIELLFSIIEHECKSKGDFNSLEAECLDRLEGLIMVEGKGDQVFRHFFVDAMGKYFTEAAASSAVTVSLKVEDDSTRGQSNSRAASINTNVVSIGTFATAGARFLKSVDTLMDICITLRDIPSDSRYNDEKIWMTLKLMHFFRDTGRRGLYVRYIHTLSDLHSSLGNTAESVLALKLHGDLLPWSHDEQLEPLPQYGFPVASSAFERKEQIWLACLNGLESTNNWERAIVLYTELGSQYEKKWFNYSNYALILRKQADLIENIMTKERYFPTYYRVGFYGKGHPNYLQGKQFIYKGGEWEKLASFCESILNKFVGSQLLKSNAPPSDEIVHGTGSWIQITSVNPEIDRQRWADGDINFAWYNWEYESERLSEVGASTSIRNSDIPESVHEGESALISLSGNSQRKSAALTSENTSNSDIKYLIEPDLDPDLDSLISKANILLDSIPAPVRSYYSSNEINSFSYSRPFRRAASVSNDDSGPSNASSMMDPIKDLTDLWIEKTLFLTADTFPCLSQRSRVVKSFTIHLSPIENAIIAVRSKTRQLAHFLKQFEETESAEPQNINNFTLALNGAVDAPVNGGIPMYRNAFLGENSVAYNANLVKMLVWSIEKQVETLHTCLGVHGKLIGAQMRPLHDSLISMFFKNFGEEISKLDLPTIDSSGHKSDEFRSAALRRSPSTAFLSRRPLGESNMIPPYFGVTGITAPSVSSSVDVSGTSERSGDSAAAGRKVTVGSKIRNLFK</sequence>
<dbReference type="Gene3D" id="1.20.1270.350">
    <property type="entry name" value="Dedicator of cytokinesis N-terminal subdomain"/>
    <property type="match status" value="1"/>
</dbReference>
<dbReference type="Pfam" id="PF14429">
    <property type="entry name" value="DOCK-C2"/>
    <property type="match status" value="1"/>
</dbReference>
<keyword evidence="3" id="KW-0963">Cytoplasm</keyword>
<dbReference type="InterPro" id="IPR001452">
    <property type="entry name" value="SH3_domain"/>
</dbReference>
<dbReference type="InterPro" id="IPR027007">
    <property type="entry name" value="C2_DOCK-type_domain"/>
</dbReference>
<keyword evidence="12" id="KW-1185">Reference proteome</keyword>
<dbReference type="InterPro" id="IPR032376">
    <property type="entry name" value="DOCK_N"/>
</dbReference>
<comment type="subcellular location">
    <subcellularLocation>
        <location evidence="1">Cytoplasm</location>
    </subcellularLocation>
</comment>
<evidence type="ECO:0000256" key="4">
    <source>
        <dbReference type="ARBA" id="ARBA00022553"/>
    </source>
</evidence>
<dbReference type="SUPFAM" id="SSF50044">
    <property type="entry name" value="SH3-domain"/>
    <property type="match status" value="1"/>
</dbReference>
<dbReference type="CDD" id="cd08679">
    <property type="entry name" value="C2_DOCK180_related"/>
    <property type="match status" value="1"/>
</dbReference>
<dbReference type="EMBL" id="MCGO01000004">
    <property type="protein sequence ID" value="ORY51965.1"/>
    <property type="molecule type" value="Genomic_DNA"/>
</dbReference>
<dbReference type="OrthoDB" id="18896at2759"/>
<dbReference type="InterPro" id="IPR056372">
    <property type="entry name" value="TPR_DOCK"/>
</dbReference>
<dbReference type="SMART" id="SM00326">
    <property type="entry name" value="SH3"/>
    <property type="match status" value="1"/>
</dbReference>
<name>A0A1Y2D050_9FUNG</name>
<dbReference type="Pfam" id="PF23554">
    <property type="entry name" value="TPR_DOCK"/>
    <property type="match status" value="2"/>
</dbReference>
<dbReference type="GO" id="GO:0007264">
    <property type="term" value="P:small GTPase-mediated signal transduction"/>
    <property type="evidence" value="ECO:0007669"/>
    <property type="project" value="InterPro"/>
</dbReference>
<dbReference type="InterPro" id="IPR042455">
    <property type="entry name" value="DOCK_N_sub1"/>
</dbReference>
<organism evidence="11 12">
    <name type="scientific">Rhizoclosmatium globosum</name>
    <dbReference type="NCBI Taxonomy" id="329046"/>
    <lineage>
        <taxon>Eukaryota</taxon>
        <taxon>Fungi</taxon>
        <taxon>Fungi incertae sedis</taxon>
        <taxon>Chytridiomycota</taxon>
        <taxon>Chytridiomycota incertae sedis</taxon>
        <taxon>Chytridiomycetes</taxon>
        <taxon>Chytridiales</taxon>
        <taxon>Chytriomycetaceae</taxon>
        <taxon>Rhizoclosmatium</taxon>
    </lineage>
</organism>
<dbReference type="Gene3D" id="2.60.40.150">
    <property type="entry name" value="C2 domain"/>
    <property type="match status" value="1"/>
</dbReference>